<dbReference type="Pfam" id="PF13306">
    <property type="entry name" value="LRR_5"/>
    <property type="match status" value="3"/>
</dbReference>
<dbReference type="VEuPathDB" id="TrichDB:TVAG_337780"/>
<dbReference type="SMR" id="A2EWM4"/>
<organism evidence="1 2">
    <name type="scientific">Trichomonas vaginalis (strain ATCC PRA-98 / G3)</name>
    <dbReference type="NCBI Taxonomy" id="412133"/>
    <lineage>
        <taxon>Eukaryota</taxon>
        <taxon>Metamonada</taxon>
        <taxon>Parabasalia</taxon>
        <taxon>Trichomonadida</taxon>
        <taxon>Trichomonadidae</taxon>
        <taxon>Trichomonas</taxon>
    </lineage>
</organism>
<dbReference type="EMBL" id="DS113519">
    <property type="protein sequence ID" value="EAY02978.1"/>
    <property type="molecule type" value="Genomic_DNA"/>
</dbReference>
<dbReference type="KEGG" id="tva:4760818"/>
<dbReference type="InterPro" id="IPR053139">
    <property type="entry name" value="Surface_bspA-like"/>
</dbReference>
<accession>A2EWM4</accession>
<reference evidence="1" key="1">
    <citation type="submission" date="2006-10" db="EMBL/GenBank/DDBJ databases">
        <authorList>
            <person name="Amadeo P."/>
            <person name="Zhao Q."/>
            <person name="Wortman J."/>
            <person name="Fraser-Liggett C."/>
            <person name="Carlton J."/>
        </authorList>
    </citation>
    <scope>NUCLEOTIDE SEQUENCE</scope>
    <source>
        <strain evidence="1">G3</strain>
    </source>
</reference>
<name>A2EWM4_TRIV3</name>
<dbReference type="VEuPathDB" id="TrichDB:TVAGG3_1021690"/>
<gene>
    <name evidence="1" type="ORF">TVAG_337780</name>
</gene>
<dbReference type="SUPFAM" id="SSF52058">
    <property type="entry name" value="L domain-like"/>
    <property type="match status" value="1"/>
</dbReference>
<proteinExistence type="predicted"/>
<dbReference type="AlphaFoldDB" id="A2EWM4"/>
<dbReference type="PANTHER" id="PTHR45661">
    <property type="entry name" value="SURFACE ANTIGEN"/>
    <property type="match status" value="1"/>
</dbReference>
<dbReference type="PANTHER" id="PTHR45661:SF3">
    <property type="entry name" value="IG-LIKE DOMAIN-CONTAINING PROTEIN"/>
    <property type="match status" value="1"/>
</dbReference>
<reference evidence="1" key="2">
    <citation type="journal article" date="2007" name="Science">
        <title>Draft genome sequence of the sexually transmitted pathogen Trichomonas vaginalis.</title>
        <authorList>
            <person name="Carlton J.M."/>
            <person name="Hirt R.P."/>
            <person name="Silva J.C."/>
            <person name="Delcher A.L."/>
            <person name="Schatz M."/>
            <person name="Zhao Q."/>
            <person name="Wortman J.R."/>
            <person name="Bidwell S.L."/>
            <person name="Alsmark U.C.M."/>
            <person name="Besteiro S."/>
            <person name="Sicheritz-Ponten T."/>
            <person name="Noel C.J."/>
            <person name="Dacks J.B."/>
            <person name="Foster P.G."/>
            <person name="Simillion C."/>
            <person name="Van de Peer Y."/>
            <person name="Miranda-Saavedra D."/>
            <person name="Barton G.J."/>
            <person name="Westrop G.D."/>
            <person name="Mueller S."/>
            <person name="Dessi D."/>
            <person name="Fiori P.L."/>
            <person name="Ren Q."/>
            <person name="Paulsen I."/>
            <person name="Zhang H."/>
            <person name="Bastida-Corcuera F.D."/>
            <person name="Simoes-Barbosa A."/>
            <person name="Brown M.T."/>
            <person name="Hayes R.D."/>
            <person name="Mukherjee M."/>
            <person name="Okumura C.Y."/>
            <person name="Schneider R."/>
            <person name="Smith A.J."/>
            <person name="Vanacova S."/>
            <person name="Villalvazo M."/>
            <person name="Haas B.J."/>
            <person name="Pertea M."/>
            <person name="Feldblyum T.V."/>
            <person name="Utterback T.R."/>
            <person name="Shu C.L."/>
            <person name="Osoegawa K."/>
            <person name="de Jong P.J."/>
            <person name="Hrdy I."/>
            <person name="Horvathova L."/>
            <person name="Zubacova Z."/>
            <person name="Dolezal P."/>
            <person name="Malik S.B."/>
            <person name="Logsdon J.M. Jr."/>
            <person name="Henze K."/>
            <person name="Gupta A."/>
            <person name="Wang C.C."/>
            <person name="Dunne R.L."/>
            <person name="Upcroft J.A."/>
            <person name="Upcroft P."/>
            <person name="White O."/>
            <person name="Salzberg S.L."/>
            <person name="Tang P."/>
            <person name="Chiu C.-H."/>
            <person name="Lee Y.-S."/>
            <person name="Embley T.M."/>
            <person name="Coombs G.H."/>
            <person name="Mottram J.C."/>
            <person name="Tachezy J."/>
            <person name="Fraser-Liggett C.M."/>
            <person name="Johnson P.J."/>
        </authorList>
    </citation>
    <scope>NUCLEOTIDE SEQUENCE [LARGE SCALE GENOMIC DNA]</scope>
    <source>
        <strain evidence="1">G3</strain>
    </source>
</reference>
<dbReference type="InParanoid" id="A2EWM4"/>
<evidence type="ECO:0000313" key="2">
    <source>
        <dbReference type="Proteomes" id="UP000001542"/>
    </source>
</evidence>
<dbReference type="InterPro" id="IPR032675">
    <property type="entry name" value="LRR_dom_sf"/>
</dbReference>
<dbReference type="OrthoDB" id="2015831at2759"/>
<keyword evidence="2" id="KW-1185">Reference proteome</keyword>
<dbReference type="Proteomes" id="UP000001542">
    <property type="component" value="Unassembled WGS sequence"/>
</dbReference>
<dbReference type="STRING" id="5722.A2EWM4"/>
<evidence type="ECO:0000313" key="1">
    <source>
        <dbReference type="EMBL" id="EAY02978.1"/>
    </source>
</evidence>
<dbReference type="Gene3D" id="3.80.10.10">
    <property type="entry name" value="Ribonuclease Inhibitor"/>
    <property type="match status" value="4"/>
</dbReference>
<dbReference type="RefSeq" id="XP_001315201.1">
    <property type="nucleotide sequence ID" value="XM_001315166.1"/>
</dbReference>
<dbReference type="InterPro" id="IPR026906">
    <property type="entry name" value="LRR_5"/>
</dbReference>
<sequence>MLRNALAFSHVLSKDIIYNTGPQVSGQKLIFESLEDINNPDVGKIKMENGITTIVYKIPTANYLRELWSILKYVSNLEIEQINVTSLNLLSHQFYTLKSITIPDTITSIEDFCFQNYRITSIDLKNVRSIGNFAFANCSYLETIMAPSLTYISHRFAYNCYSLHTLKTGTLTRIGGLSFYQCYKLTSIDLSAVSSIGDSAFAYSGIESVTIPAICEEISDNAFEGCLSKITFDSRTTNLVIGKYVFYRSFIKSITLPSPLTLNGTYSFAFCHHLEEIHLPDEITSIPMYFAFECTSLKSVEAKGVTSVGSYAFQLCVNLESVKFGTATEFGNSSFQYCSKLKMDIDQTVPVIFNHYSFGFCESLSFNSVPSTWNLTGNGIFYGCNSLTSLKISAYINNANMMFKGCRGLKSVDLLEGVEVVPENCFRNCTSLTTFTFKDTLQSIKSYAFSHTALTGKYDFTSIEVFQYDI</sequence>
<protein>
    <submittedName>
        <fullName evidence="1">Cell surface protein, putative</fullName>
    </submittedName>
</protein>